<keyword evidence="2" id="KW-1185">Reference proteome</keyword>
<reference evidence="2" key="1">
    <citation type="submission" date="2016-02" db="EMBL/GenBank/DDBJ databases">
        <title>Draft genome sequence of Microdochium bolleyi, a fungal endophyte of beachgrass.</title>
        <authorList>
            <consortium name="DOE Joint Genome Institute"/>
            <person name="David A.S."/>
            <person name="May G."/>
            <person name="Haridas S."/>
            <person name="Lim J."/>
            <person name="Wang M."/>
            <person name="Labutti K."/>
            <person name="Lipzen A."/>
            <person name="Barry K."/>
            <person name="Grigoriev I.V."/>
        </authorList>
    </citation>
    <scope>NUCLEOTIDE SEQUENCE [LARGE SCALE GENOMIC DNA]</scope>
    <source>
        <strain evidence="2">J235TASD1</strain>
    </source>
</reference>
<evidence type="ECO:0000313" key="2">
    <source>
        <dbReference type="Proteomes" id="UP000070501"/>
    </source>
</evidence>
<gene>
    <name evidence="1" type="ORF">Micbo1qcDRAFT_74562</name>
</gene>
<accession>A0A136IZ57</accession>
<dbReference type="InParanoid" id="A0A136IZ57"/>
<protein>
    <submittedName>
        <fullName evidence="1">Uncharacterized protein</fullName>
    </submittedName>
</protein>
<dbReference type="EMBL" id="KQ964253">
    <property type="protein sequence ID" value="KXJ90270.1"/>
    <property type="molecule type" value="Genomic_DNA"/>
</dbReference>
<sequence>MNESWCPSREIAGGRSGTGVHFPTSSEQGCRLRILALLPTTCSHAQNGSSFLPAVPPHQPCAGILRGCGL</sequence>
<organism evidence="1 2">
    <name type="scientific">Microdochium bolleyi</name>
    <dbReference type="NCBI Taxonomy" id="196109"/>
    <lineage>
        <taxon>Eukaryota</taxon>
        <taxon>Fungi</taxon>
        <taxon>Dikarya</taxon>
        <taxon>Ascomycota</taxon>
        <taxon>Pezizomycotina</taxon>
        <taxon>Sordariomycetes</taxon>
        <taxon>Xylariomycetidae</taxon>
        <taxon>Xylariales</taxon>
        <taxon>Microdochiaceae</taxon>
        <taxon>Microdochium</taxon>
    </lineage>
</organism>
<name>A0A136IZ57_9PEZI</name>
<dbReference type="AlphaFoldDB" id="A0A136IZ57"/>
<evidence type="ECO:0000313" key="1">
    <source>
        <dbReference type="EMBL" id="KXJ90270.1"/>
    </source>
</evidence>
<proteinExistence type="predicted"/>
<dbReference type="Proteomes" id="UP000070501">
    <property type="component" value="Unassembled WGS sequence"/>
</dbReference>